<dbReference type="Proteomes" id="UP000435138">
    <property type="component" value="Unassembled WGS sequence"/>
</dbReference>
<organism evidence="2 3">
    <name type="scientific">Endobacterium cereale</name>
    <dbReference type="NCBI Taxonomy" id="2663029"/>
    <lineage>
        <taxon>Bacteria</taxon>
        <taxon>Pseudomonadati</taxon>
        <taxon>Pseudomonadota</taxon>
        <taxon>Alphaproteobacteria</taxon>
        <taxon>Hyphomicrobiales</taxon>
        <taxon>Rhizobiaceae</taxon>
        <taxon>Endobacterium</taxon>
    </lineage>
</organism>
<dbReference type="AlphaFoldDB" id="A0A6A8A9B8"/>
<sequence>MATVIISGMMALATLHTTRQRRDDAGRTRLAGQKFRIEGRKQGSPSQPFDPD</sequence>
<evidence type="ECO:0000313" key="2">
    <source>
        <dbReference type="EMBL" id="MQY46230.1"/>
    </source>
</evidence>
<evidence type="ECO:0000256" key="1">
    <source>
        <dbReference type="SAM" id="MobiDB-lite"/>
    </source>
</evidence>
<proteinExistence type="predicted"/>
<keyword evidence="3" id="KW-1185">Reference proteome</keyword>
<gene>
    <name evidence="2" type="ORF">GAO09_09230</name>
</gene>
<feature type="compositionally biased region" description="Polar residues" evidence="1">
    <location>
        <begin position="43"/>
        <end position="52"/>
    </location>
</feature>
<accession>A0A6A8A9B8</accession>
<dbReference type="EMBL" id="WIXI01000040">
    <property type="protein sequence ID" value="MQY46230.1"/>
    <property type="molecule type" value="Genomic_DNA"/>
</dbReference>
<feature type="region of interest" description="Disordered" evidence="1">
    <location>
        <begin position="17"/>
        <end position="52"/>
    </location>
</feature>
<evidence type="ECO:0000313" key="3">
    <source>
        <dbReference type="Proteomes" id="UP000435138"/>
    </source>
</evidence>
<dbReference type="RefSeq" id="WP_153353731.1">
    <property type="nucleotide sequence ID" value="NZ_JAYKOO010000002.1"/>
</dbReference>
<comment type="caution">
    <text evidence="2">The sequence shown here is derived from an EMBL/GenBank/DDBJ whole genome shotgun (WGS) entry which is preliminary data.</text>
</comment>
<protein>
    <submittedName>
        <fullName evidence="2">Uncharacterized protein</fullName>
    </submittedName>
</protein>
<reference evidence="2 3" key="1">
    <citation type="submission" date="2019-11" db="EMBL/GenBank/DDBJ databases">
        <title>Genome analysis of Rhizobacterium cereale a novel genus and species isolated from maize roots in North Spain.</title>
        <authorList>
            <person name="Menendez E."/>
            <person name="Flores-Felix J.D."/>
            <person name="Ramirez-Bahena M.-H."/>
            <person name="Igual J.M."/>
            <person name="Garcia-Fraile P."/>
            <person name="Peix A."/>
            <person name="Velazquez E."/>
        </authorList>
    </citation>
    <scope>NUCLEOTIDE SEQUENCE [LARGE SCALE GENOMIC DNA]</scope>
    <source>
        <strain evidence="2 3">RZME27</strain>
    </source>
</reference>
<name>A0A6A8A9B8_9HYPH</name>